<dbReference type="InterPro" id="IPR001296">
    <property type="entry name" value="Glyco_trans_1"/>
</dbReference>
<dbReference type="PANTHER" id="PTHR45947">
    <property type="entry name" value="SULFOQUINOVOSYL TRANSFERASE SQD2"/>
    <property type="match status" value="1"/>
</dbReference>
<dbReference type="SUPFAM" id="SSF53756">
    <property type="entry name" value="UDP-Glycosyltransferase/glycogen phosphorylase"/>
    <property type="match status" value="1"/>
</dbReference>
<dbReference type="EMBL" id="JAEQMY010000017">
    <property type="protein sequence ID" value="MBL0405057.1"/>
    <property type="molecule type" value="Genomic_DNA"/>
</dbReference>
<dbReference type="RefSeq" id="WP_202060369.1">
    <property type="nucleotide sequence ID" value="NZ_JAEQMY010000017.1"/>
</dbReference>
<name>A0A936ZDD1_9HYPH</name>
<dbReference type="Proteomes" id="UP000605848">
    <property type="component" value="Unassembled WGS sequence"/>
</dbReference>
<comment type="caution">
    <text evidence="2">The sequence shown here is derived from an EMBL/GenBank/DDBJ whole genome shotgun (WGS) entry which is preliminary data.</text>
</comment>
<sequence>MSLIVLRAMRDRGIDVHVGYYRTGAGGYTPDRAEDFAADDRLIDFSDAHGVTGVDMLAGVVRERQIGLVLQIGSPWAYRQLPYLKEREPQRRIVDVLYNKVGHTLNHFLFEACFDGVIVESSDMQQFICDNTSKTDPNICKVESGIDLDIFKPKSSIRNDNSLVVGYFGRMSPEKNPLGFVTLAEYLHQALPGLQFVMFGEGEMSGAVKARIGDGPAADVIQFGGYVDQASAALAQLDVLVVPSKLDGRPNVIMEANACGVPVIGAPVGGIPELIQPGSNGFLFRPEDHPQIARVLAEWLKEPSIFRQMQLMCRIVAEERFDRTRMLDDYEAVFRSLILS</sequence>
<evidence type="ECO:0000313" key="3">
    <source>
        <dbReference type="Proteomes" id="UP000605848"/>
    </source>
</evidence>
<accession>A0A936ZDD1</accession>
<evidence type="ECO:0000259" key="1">
    <source>
        <dbReference type="Pfam" id="PF00534"/>
    </source>
</evidence>
<dbReference type="Gene3D" id="3.40.50.2000">
    <property type="entry name" value="Glycogen Phosphorylase B"/>
    <property type="match status" value="2"/>
</dbReference>
<dbReference type="Pfam" id="PF00534">
    <property type="entry name" value="Glycos_transf_1"/>
    <property type="match status" value="1"/>
</dbReference>
<feature type="domain" description="Glycosyl transferase family 1" evidence="1">
    <location>
        <begin position="153"/>
        <end position="304"/>
    </location>
</feature>
<dbReference type="InterPro" id="IPR050194">
    <property type="entry name" value="Glycosyltransferase_grp1"/>
</dbReference>
<organism evidence="2 3">
    <name type="scientific">Microvirga aerilata</name>
    <dbReference type="NCBI Taxonomy" id="670292"/>
    <lineage>
        <taxon>Bacteria</taxon>
        <taxon>Pseudomonadati</taxon>
        <taxon>Pseudomonadota</taxon>
        <taxon>Alphaproteobacteria</taxon>
        <taxon>Hyphomicrobiales</taxon>
        <taxon>Methylobacteriaceae</taxon>
        <taxon>Microvirga</taxon>
    </lineage>
</organism>
<gene>
    <name evidence="2" type="ORF">JKG68_13855</name>
</gene>
<keyword evidence="3" id="KW-1185">Reference proteome</keyword>
<evidence type="ECO:0000313" key="2">
    <source>
        <dbReference type="EMBL" id="MBL0405057.1"/>
    </source>
</evidence>
<proteinExistence type="predicted"/>
<dbReference type="AlphaFoldDB" id="A0A936ZDD1"/>
<reference evidence="2" key="1">
    <citation type="submission" date="2021-01" db="EMBL/GenBank/DDBJ databases">
        <title>Microvirga sp.</title>
        <authorList>
            <person name="Kim M.K."/>
        </authorList>
    </citation>
    <scope>NUCLEOTIDE SEQUENCE</scope>
    <source>
        <strain evidence="2">5420S-16</strain>
    </source>
</reference>
<protein>
    <submittedName>
        <fullName evidence="2">Glycosyltransferase family 4 protein</fullName>
    </submittedName>
</protein>
<dbReference type="GO" id="GO:0016757">
    <property type="term" value="F:glycosyltransferase activity"/>
    <property type="evidence" value="ECO:0007669"/>
    <property type="project" value="InterPro"/>
</dbReference>
<dbReference type="PANTHER" id="PTHR45947:SF15">
    <property type="entry name" value="TEICHURONIC ACID BIOSYNTHESIS GLYCOSYLTRANSFERASE TUAC-RELATED"/>
    <property type="match status" value="1"/>
</dbReference>
<dbReference type="CDD" id="cd03801">
    <property type="entry name" value="GT4_PimA-like"/>
    <property type="match status" value="1"/>
</dbReference>